<dbReference type="InterPro" id="IPR028082">
    <property type="entry name" value="Peripla_BP_I"/>
</dbReference>
<accession>A0A914EMD4</accession>
<keyword evidence="4" id="KW-0472">Membrane</keyword>
<dbReference type="WBParaSite" id="ACRNAN_scaffold8745.g11026.t1">
    <property type="protein sequence ID" value="ACRNAN_scaffold8745.g11026.t1"/>
    <property type="gene ID" value="ACRNAN_scaffold8745.g11026"/>
</dbReference>
<reference evidence="7" key="1">
    <citation type="submission" date="2022-11" db="UniProtKB">
        <authorList>
            <consortium name="WormBaseParasite"/>
        </authorList>
    </citation>
    <scope>IDENTIFICATION</scope>
</reference>
<proteinExistence type="predicted"/>
<protein>
    <submittedName>
        <fullName evidence="7">Receptor ligand binding region domain-containing protein</fullName>
    </submittedName>
</protein>
<keyword evidence="2" id="KW-0812">Transmembrane</keyword>
<evidence type="ECO:0000256" key="1">
    <source>
        <dbReference type="ARBA" id="ARBA00004370"/>
    </source>
</evidence>
<dbReference type="InterPro" id="IPR001828">
    <property type="entry name" value="ANF_lig-bd_rcpt"/>
</dbReference>
<dbReference type="Pfam" id="PF01094">
    <property type="entry name" value="ANF_receptor"/>
    <property type="match status" value="1"/>
</dbReference>
<evidence type="ECO:0000259" key="5">
    <source>
        <dbReference type="Pfam" id="PF01094"/>
    </source>
</evidence>
<evidence type="ECO:0000313" key="7">
    <source>
        <dbReference type="WBParaSite" id="ACRNAN_scaffold8745.g11026.t1"/>
    </source>
</evidence>
<dbReference type="Proteomes" id="UP000887540">
    <property type="component" value="Unplaced"/>
</dbReference>
<keyword evidence="3" id="KW-1133">Transmembrane helix</keyword>
<dbReference type="GO" id="GO:0016020">
    <property type="term" value="C:membrane"/>
    <property type="evidence" value="ECO:0007669"/>
    <property type="project" value="UniProtKB-SubCell"/>
</dbReference>
<evidence type="ECO:0000256" key="3">
    <source>
        <dbReference type="ARBA" id="ARBA00022989"/>
    </source>
</evidence>
<name>A0A914EMD4_9BILA</name>
<keyword evidence="6" id="KW-1185">Reference proteome</keyword>
<dbReference type="AlphaFoldDB" id="A0A914EMD4"/>
<evidence type="ECO:0000256" key="4">
    <source>
        <dbReference type="ARBA" id="ARBA00023136"/>
    </source>
</evidence>
<evidence type="ECO:0000313" key="6">
    <source>
        <dbReference type="Proteomes" id="UP000887540"/>
    </source>
</evidence>
<organism evidence="6 7">
    <name type="scientific">Acrobeloides nanus</name>
    <dbReference type="NCBI Taxonomy" id="290746"/>
    <lineage>
        <taxon>Eukaryota</taxon>
        <taxon>Metazoa</taxon>
        <taxon>Ecdysozoa</taxon>
        <taxon>Nematoda</taxon>
        <taxon>Chromadorea</taxon>
        <taxon>Rhabditida</taxon>
        <taxon>Tylenchina</taxon>
        <taxon>Cephalobomorpha</taxon>
        <taxon>Cephaloboidea</taxon>
        <taxon>Cephalobidae</taxon>
        <taxon>Acrobeloides</taxon>
    </lineage>
</organism>
<dbReference type="Gene3D" id="3.40.50.2300">
    <property type="match status" value="1"/>
</dbReference>
<sequence length="290" mass="32605">MTSYMKTIQTYFMPLFGFENFSQNLYNVIVGSPSCINGDELEGDVATFYNVNLILWGATTHSVFLGPYYPTVLGAIDTYRDSAKALQMMMITFSWDMFSLIYTQEESCTYFVEELDVIVVLCMEDMNIYRNFADAAHKAGMDTDEYVYILRTTVKRLAELETNPIYGNDPSAKLFSSKTFLLTIDNGNSDITTFDAKVMERMADPPFNCSACKNMYQASDYAPTLHDTIYLYAYALSNAINKSGNSDVVHNGTYVAADNNFNAVTGINGNIKLGRDGFRKANYLISSYND</sequence>
<comment type="subcellular location">
    <subcellularLocation>
        <location evidence="1">Membrane</location>
    </subcellularLocation>
</comment>
<dbReference type="SUPFAM" id="SSF53822">
    <property type="entry name" value="Periplasmic binding protein-like I"/>
    <property type="match status" value="1"/>
</dbReference>
<evidence type="ECO:0000256" key="2">
    <source>
        <dbReference type="ARBA" id="ARBA00022692"/>
    </source>
</evidence>
<feature type="domain" description="Receptor ligand binding region" evidence="5">
    <location>
        <begin position="118"/>
        <end position="289"/>
    </location>
</feature>